<evidence type="ECO:0000313" key="2">
    <source>
        <dbReference type="Proteomes" id="UP000691718"/>
    </source>
</evidence>
<organism evidence="1 2">
    <name type="scientific">Parnassius apollo</name>
    <name type="common">Apollo butterfly</name>
    <name type="synonym">Papilio apollo</name>
    <dbReference type="NCBI Taxonomy" id="110799"/>
    <lineage>
        <taxon>Eukaryota</taxon>
        <taxon>Metazoa</taxon>
        <taxon>Ecdysozoa</taxon>
        <taxon>Arthropoda</taxon>
        <taxon>Hexapoda</taxon>
        <taxon>Insecta</taxon>
        <taxon>Pterygota</taxon>
        <taxon>Neoptera</taxon>
        <taxon>Endopterygota</taxon>
        <taxon>Lepidoptera</taxon>
        <taxon>Glossata</taxon>
        <taxon>Ditrysia</taxon>
        <taxon>Papilionoidea</taxon>
        <taxon>Papilionidae</taxon>
        <taxon>Parnassiinae</taxon>
        <taxon>Parnassini</taxon>
        <taxon>Parnassius</taxon>
        <taxon>Parnassius</taxon>
    </lineage>
</organism>
<protein>
    <submittedName>
        <fullName evidence="1">(apollo) hypothetical protein</fullName>
    </submittedName>
</protein>
<dbReference type="AlphaFoldDB" id="A0A8S3X903"/>
<proteinExistence type="predicted"/>
<comment type="caution">
    <text evidence="1">The sequence shown here is derived from an EMBL/GenBank/DDBJ whole genome shotgun (WGS) entry which is preliminary data.</text>
</comment>
<sequence length="83" mass="10043">MRREEEHPVRKDWAIPKKKKGRGRPLATWWTTVIIITIKDLEQAKLEIQTTQDRISWRIQTRRAEPQIKGQIKEEEDFYNNLT</sequence>
<evidence type="ECO:0000313" key="1">
    <source>
        <dbReference type="EMBL" id="CAG5009891.1"/>
    </source>
</evidence>
<name>A0A8S3X903_PARAO</name>
<dbReference type="EMBL" id="CAJQZP010001030">
    <property type="protein sequence ID" value="CAG5009891.1"/>
    <property type="molecule type" value="Genomic_DNA"/>
</dbReference>
<dbReference type="Proteomes" id="UP000691718">
    <property type="component" value="Unassembled WGS sequence"/>
</dbReference>
<accession>A0A8S3X903</accession>
<keyword evidence="2" id="KW-1185">Reference proteome</keyword>
<dbReference type="OrthoDB" id="424543at2759"/>
<gene>
    <name evidence="1" type="ORF">PAPOLLO_LOCUS15309</name>
</gene>
<reference evidence="1" key="1">
    <citation type="submission" date="2021-04" db="EMBL/GenBank/DDBJ databases">
        <authorList>
            <person name="Tunstrom K."/>
        </authorList>
    </citation>
    <scope>NUCLEOTIDE SEQUENCE</scope>
</reference>